<evidence type="ECO:0000256" key="3">
    <source>
        <dbReference type="SAM" id="Phobius"/>
    </source>
</evidence>
<dbReference type="GO" id="GO:0046872">
    <property type="term" value="F:metal ion binding"/>
    <property type="evidence" value="ECO:0007669"/>
    <property type="project" value="UniProtKB-KW"/>
</dbReference>
<dbReference type="InterPro" id="IPR029052">
    <property type="entry name" value="Metallo-depent_PP-like"/>
</dbReference>
<evidence type="ECO:0000256" key="2">
    <source>
        <dbReference type="ARBA" id="ARBA00022801"/>
    </source>
</evidence>
<dbReference type="Pfam" id="PF00149">
    <property type="entry name" value="Metallophos"/>
    <property type="match status" value="1"/>
</dbReference>
<dbReference type="InterPro" id="IPR004843">
    <property type="entry name" value="Calcineurin-like_PHP"/>
</dbReference>
<proteinExistence type="predicted"/>
<dbReference type="GO" id="GO:0016020">
    <property type="term" value="C:membrane"/>
    <property type="evidence" value="ECO:0007669"/>
    <property type="project" value="GOC"/>
</dbReference>
<dbReference type="Gene3D" id="3.60.21.10">
    <property type="match status" value="1"/>
</dbReference>
<dbReference type="GO" id="GO:0008758">
    <property type="term" value="F:UDP-2,3-diacylglucosamine hydrolase activity"/>
    <property type="evidence" value="ECO:0007669"/>
    <property type="project" value="TreeGrafter"/>
</dbReference>
<evidence type="ECO:0000313" key="5">
    <source>
        <dbReference type="EMBL" id="MBF1383306.1"/>
    </source>
</evidence>
<comment type="caution">
    <text evidence="5">The sequence shown here is derived from an EMBL/GenBank/DDBJ whole genome shotgun (WGS) entry which is preliminary data.</text>
</comment>
<keyword evidence="1" id="KW-0479">Metal-binding</keyword>
<accession>A0A930MXP4</accession>
<dbReference type="Proteomes" id="UP000771736">
    <property type="component" value="Unassembled WGS sequence"/>
</dbReference>
<gene>
    <name evidence="5" type="ORF">HXN26_00390</name>
</gene>
<dbReference type="PANTHER" id="PTHR31302:SF31">
    <property type="entry name" value="PHOSPHODIESTERASE YAEI"/>
    <property type="match status" value="1"/>
</dbReference>
<evidence type="ECO:0000256" key="1">
    <source>
        <dbReference type="ARBA" id="ARBA00022723"/>
    </source>
</evidence>
<feature type="transmembrane region" description="Helical" evidence="3">
    <location>
        <begin position="6"/>
        <end position="25"/>
    </location>
</feature>
<reference evidence="5" key="1">
    <citation type="submission" date="2020-04" db="EMBL/GenBank/DDBJ databases">
        <title>Deep metagenomics examines the oral microbiome during advanced dental caries in children, revealing novel taxa and co-occurrences with host molecules.</title>
        <authorList>
            <person name="Baker J.L."/>
            <person name="Morton J.T."/>
            <person name="Dinis M."/>
            <person name="Alvarez R."/>
            <person name="Tran N.C."/>
            <person name="Knight R."/>
            <person name="Edlund A."/>
        </authorList>
    </citation>
    <scope>NUCLEOTIDE SEQUENCE</scope>
    <source>
        <strain evidence="5">JCVI_44_bin.5</strain>
    </source>
</reference>
<evidence type="ECO:0000259" key="4">
    <source>
        <dbReference type="Pfam" id="PF00149"/>
    </source>
</evidence>
<dbReference type="InterPro" id="IPR051158">
    <property type="entry name" value="Metallophosphoesterase_sf"/>
</dbReference>
<dbReference type="EMBL" id="JABZSJ010000001">
    <property type="protein sequence ID" value="MBF1383306.1"/>
    <property type="molecule type" value="Genomic_DNA"/>
</dbReference>
<keyword evidence="3" id="KW-0472">Membrane</keyword>
<feature type="domain" description="Calcineurin-like phosphoesterase" evidence="4">
    <location>
        <begin position="152"/>
        <end position="331"/>
    </location>
</feature>
<organism evidence="5 6">
    <name type="scientific">Prevotella aurantiaca</name>
    <dbReference type="NCBI Taxonomy" id="596085"/>
    <lineage>
        <taxon>Bacteria</taxon>
        <taxon>Pseudomonadati</taxon>
        <taxon>Bacteroidota</taxon>
        <taxon>Bacteroidia</taxon>
        <taxon>Bacteroidales</taxon>
        <taxon>Prevotellaceae</taxon>
        <taxon>Prevotella</taxon>
    </lineage>
</organism>
<keyword evidence="2" id="KW-0378">Hydrolase</keyword>
<dbReference type="RefSeq" id="WP_024999736.1">
    <property type="nucleotide sequence ID" value="NZ_JABZSI010000026.1"/>
</dbReference>
<protein>
    <submittedName>
        <fullName evidence="5">Metallophosphoesterase</fullName>
    </submittedName>
</protein>
<feature type="transmembrane region" description="Helical" evidence="3">
    <location>
        <begin position="105"/>
        <end position="125"/>
    </location>
</feature>
<keyword evidence="3" id="KW-0812">Transmembrane</keyword>
<dbReference type="GO" id="GO:0009245">
    <property type="term" value="P:lipid A biosynthetic process"/>
    <property type="evidence" value="ECO:0007669"/>
    <property type="project" value="TreeGrafter"/>
</dbReference>
<dbReference type="SUPFAM" id="SSF56300">
    <property type="entry name" value="Metallo-dependent phosphatases"/>
    <property type="match status" value="1"/>
</dbReference>
<feature type="transmembrane region" description="Helical" evidence="3">
    <location>
        <begin position="68"/>
        <end position="93"/>
    </location>
</feature>
<dbReference type="PANTHER" id="PTHR31302">
    <property type="entry name" value="TRANSMEMBRANE PROTEIN WITH METALLOPHOSPHOESTERASE DOMAIN-RELATED"/>
    <property type="match status" value="1"/>
</dbReference>
<dbReference type="AlphaFoldDB" id="A0A930MXP4"/>
<feature type="transmembrane region" description="Helical" evidence="3">
    <location>
        <begin position="37"/>
        <end position="56"/>
    </location>
</feature>
<sequence>MIARIVIPLLLVIVLSDVYIDAYFFRKRIHVKWFQRLAWWIPTIFLVVYTSVLASIRNFAPANLTWLYTYLFLLGAIAGPKAVFSFCSLVGSLVQKTIAKKRRNYGHGVGFAIGIVAFAAFLYGFTFGFTKIKVRHETLYLHNLPKNFDGYRIVHVSDLHVGTFTSWRTSILEDEMDSIKRINPDLILFTGDLQNMRPSELLPVADLLKQGMKNAIAVRGNHDYTEYVKLTQQQRKQQNREFEDIVRNKLGWNLLQNSHIAIHKGNDSIIIAGTENDGKPPFPQKADYKKALEGVQQGNFVIMLQHDPSAWKRHILPQNLAQLTLSGHTHGGQMQFFGFRPTHIREKYDYGIYRSGNNILNVTDGLGGLVPFRLNMPNEIVVITLKAKTT</sequence>
<name>A0A930MXP4_9BACT</name>
<evidence type="ECO:0000313" key="6">
    <source>
        <dbReference type="Proteomes" id="UP000771736"/>
    </source>
</evidence>
<keyword evidence="3" id="KW-1133">Transmembrane helix</keyword>